<feature type="region of interest" description="Disordered" evidence="1">
    <location>
        <begin position="87"/>
        <end position="108"/>
    </location>
</feature>
<keyword evidence="2" id="KW-0732">Signal</keyword>
<keyword evidence="4" id="KW-1185">Reference proteome</keyword>
<evidence type="ECO:0000313" key="3">
    <source>
        <dbReference type="EMBL" id="QBR02576.1"/>
    </source>
</evidence>
<feature type="chain" id="PRO_5020824741" evidence="2">
    <location>
        <begin position="23"/>
        <end position="108"/>
    </location>
</feature>
<protein>
    <submittedName>
        <fullName evidence="3">DUF4148 domain-containing protein</fullName>
    </submittedName>
</protein>
<dbReference type="Proteomes" id="UP000295727">
    <property type="component" value="Chromosome 4"/>
</dbReference>
<dbReference type="OrthoDB" id="9100837at2"/>
<evidence type="ECO:0000256" key="2">
    <source>
        <dbReference type="SAM" id="SignalP"/>
    </source>
</evidence>
<dbReference type="KEGG" id="ppai:E1956_35715"/>
<feature type="signal peptide" evidence="2">
    <location>
        <begin position="1"/>
        <end position="22"/>
    </location>
</feature>
<dbReference type="EMBL" id="CP038151">
    <property type="protein sequence ID" value="QBR02576.1"/>
    <property type="molecule type" value="Genomic_DNA"/>
</dbReference>
<dbReference type="InterPro" id="IPR025421">
    <property type="entry name" value="DUF4148"/>
</dbReference>
<dbReference type="Pfam" id="PF13663">
    <property type="entry name" value="DUF4148"/>
    <property type="match status" value="1"/>
</dbReference>
<evidence type="ECO:0000256" key="1">
    <source>
        <dbReference type="SAM" id="MobiDB-lite"/>
    </source>
</evidence>
<sequence>MHSRIFIVAIATAIVLPAAAHAQSDASRVTREQVRQELVQLERAGYRPGRANDPHYPDDLLAAEARIRTAASTDPYAVGAVGGVTNDRSASGSRVGVNGAQNALFAHH</sequence>
<gene>
    <name evidence="3" type="ORF">E1956_35715</name>
</gene>
<name>A0A4P7D1T7_9BURK</name>
<evidence type="ECO:0000313" key="4">
    <source>
        <dbReference type="Proteomes" id="UP000295727"/>
    </source>
</evidence>
<reference evidence="3 4" key="1">
    <citation type="submission" date="2019-03" db="EMBL/GenBank/DDBJ databases">
        <title>Paraburkholderia sp. 7MH5, isolated from subtropical forest soil.</title>
        <authorList>
            <person name="Gao Z.-H."/>
            <person name="Qiu L.-H."/>
        </authorList>
    </citation>
    <scope>NUCLEOTIDE SEQUENCE [LARGE SCALE GENOMIC DNA]</scope>
    <source>
        <strain evidence="3 4">7MH5</strain>
    </source>
</reference>
<dbReference type="AlphaFoldDB" id="A0A4P7D1T7"/>
<proteinExistence type="predicted"/>
<accession>A0A4P7D1T7</accession>
<organism evidence="3 4">
    <name type="scientific">Paraburkholderia pallida</name>
    <dbReference type="NCBI Taxonomy" id="2547399"/>
    <lineage>
        <taxon>Bacteria</taxon>
        <taxon>Pseudomonadati</taxon>
        <taxon>Pseudomonadota</taxon>
        <taxon>Betaproteobacteria</taxon>
        <taxon>Burkholderiales</taxon>
        <taxon>Burkholderiaceae</taxon>
        <taxon>Paraburkholderia</taxon>
    </lineage>
</organism>
<dbReference type="RefSeq" id="WP_134758097.1">
    <property type="nucleotide sequence ID" value="NZ_CP038151.1"/>
</dbReference>